<dbReference type="PANTHER" id="PTHR36688">
    <property type="entry name" value="ENDO/EXONUCLEASE/PHOSPHATASE DOMAIN-CONTAINING PROTEIN"/>
    <property type="match status" value="1"/>
</dbReference>
<dbReference type="InterPro" id="IPR052560">
    <property type="entry name" value="RdDP_mobile_element"/>
</dbReference>
<dbReference type="Gene3D" id="3.60.10.10">
    <property type="entry name" value="Endonuclease/exonuclease/phosphatase"/>
    <property type="match status" value="1"/>
</dbReference>
<sequence>MTMDRKKLKIIQVNLGRSAIETAALRTRMGKEGVGVALIQEPYLYGGRIRGFGAAAKVVTKEQNPWAAVVINDEKLRYVAMQQFLTGTTAAIRVNIRQDEVLLASQYCKIHEDIELDVERLRKIFEEGGKVLVGVDTNAHSAWWHSADTNDRGISVERFLMAGNVDIANRQMPYTTFSAHAGGETNIEVTFVTPALTRHITWDLEEDPMGDHRPILVACDFDRHEREASSKIFCYKTANWKRYNERLGLRLADMGSLESAAAINRAVKKWNKAIKETNKEILTQIPVKKGMTPCPWWDGDVEKLRLEYHKRRHEHQRLDAGKENAKRIMVQTRRKYKKICKAKKRTSWKAFINSEVARDPWGFLYKQAAGKLKAKSGLSTVLTESQEYTTRWWDTAGEYLRVLLMQDDPARDDVEQRHMRKICTWVTTEMVGKIEAPFTNGETAAALRTLKTGKAPGPNGHKAEVITNLSDQNHQRMQSIYNASLEIGHFPEPWMEGIAVVLYKGNEKSIHEPSSHRIIQLLDVHGGAQGLVFGIASTTERTG</sequence>
<dbReference type="SUPFAM" id="SSF56219">
    <property type="entry name" value="DNase I-like"/>
    <property type="match status" value="1"/>
</dbReference>
<dbReference type="Pfam" id="PF14529">
    <property type="entry name" value="Exo_endo_phos_2"/>
    <property type="match status" value="1"/>
</dbReference>
<dbReference type="GO" id="GO:0003964">
    <property type="term" value="F:RNA-directed DNA polymerase activity"/>
    <property type="evidence" value="ECO:0007669"/>
    <property type="project" value="UniProtKB-KW"/>
</dbReference>
<keyword evidence="2" id="KW-0808">Transferase</keyword>
<dbReference type="Proteomes" id="UP001307889">
    <property type="component" value="Chromosome 1"/>
</dbReference>
<dbReference type="PANTHER" id="PTHR36688:SF2">
    <property type="entry name" value="ENDONUCLEASE_EXONUCLEASE_PHOSPHATASE DOMAIN-CONTAINING PROTEIN"/>
    <property type="match status" value="1"/>
</dbReference>
<dbReference type="InterPro" id="IPR005135">
    <property type="entry name" value="Endo/exonuclease/phosphatase"/>
</dbReference>
<evidence type="ECO:0000313" key="3">
    <source>
        <dbReference type="Proteomes" id="UP001307889"/>
    </source>
</evidence>
<reference evidence="2 3" key="1">
    <citation type="submission" date="2023-09" db="EMBL/GenBank/DDBJ databases">
        <title>Nesidiocoris tenuis whole genome shotgun sequence.</title>
        <authorList>
            <person name="Shibata T."/>
            <person name="Shimoda M."/>
            <person name="Kobayashi T."/>
            <person name="Uehara T."/>
        </authorList>
    </citation>
    <scope>NUCLEOTIDE SEQUENCE [LARGE SCALE GENOMIC DNA]</scope>
    <source>
        <strain evidence="2 3">Japan</strain>
    </source>
</reference>
<evidence type="ECO:0000259" key="1">
    <source>
        <dbReference type="Pfam" id="PF14529"/>
    </source>
</evidence>
<proteinExistence type="predicted"/>
<keyword evidence="2" id="KW-0548">Nucleotidyltransferase</keyword>
<organism evidence="2 3">
    <name type="scientific">Nesidiocoris tenuis</name>
    <dbReference type="NCBI Taxonomy" id="355587"/>
    <lineage>
        <taxon>Eukaryota</taxon>
        <taxon>Metazoa</taxon>
        <taxon>Ecdysozoa</taxon>
        <taxon>Arthropoda</taxon>
        <taxon>Hexapoda</taxon>
        <taxon>Insecta</taxon>
        <taxon>Pterygota</taxon>
        <taxon>Neoptera</taxon>
        <taxon>Paraneoptera</taxon>
        <taxon>Hemiptera</taxon>
        <taxon>Heteroptera</taxon>
        <taxon>Panheteroptera</taxon>
        <taxon>Cimicomorpha</taxon>
        <taxon>Miridae</taxon>
        <taxon>Dicyphina</taxon>
        <taxon>Nesidiocoris</taxon>
    </lineage>
</organism>
<dbReference type="EMBL" id="AP028909">
    <property type="protein sequence ID" value="BES87397.1"/>
    <property type="molecule type" value="Genomic_DNA"/>
</dbReference>
<accession>A0ABN7AAX8</accession>
<keyword evidence="2" id="KW-0695">RNA-directed DNA polymerase</keyword>
<gene>
    <name evidence="2" type="ORF">NTJ_00203</name>
</gene>
<feature type="domain" description="Endonuclease/exonuclease/phosphatase" evidence="1">
    <location>
        <begin position="102"/>
        <end position="215"/>
    </location>
</feature>
<keyword evidence="3" id="KW-1185">Reference proteome</keyword>
<protein>
    <submittedName>
        <fullName evidence="2">Reverse transcriptase (RNA-dependent DNA polymerase)</fullName>
    </submittedName>
</protein>
<dbReference type="InterPro" id="IPR036691">
    <property type="entry name" value="Endo/exonu/phosph_ase_sf"/>
</dbReference>
<name>A0ABN7AAX8_9HEMI</name>
<evidence type="ECO:0000313" key="2">
    <source>
        <dbReference type="EMBL" id="BES87397.1"/>
    </source>
</evidence>